<reference evidence="1 2" key="1">
    <citation type="journal article" date="2015" name="Stand. Genomic Sci.">
        <title>Genomic Encyclopedia of Bacterial and Archaeal Type Strains, Phase III: the genomes of soil and plant-associated and newly described type strains.</title>
        <authorList>
            <person name="Whitman W.B."/>
            <person name="Woyke T."/>
            <person name="Klenk H.P."/>
            <person name="Zhou Y."/>
            <person name="Lilburn T.G."/>
            <person name="Beck B.J."/>
            <person name="De Vos P."/>
            <person name="Vandamme P."/>
            <person name="Eisen J.A."/>
            <person name="Garrity G."/>
            <person name="Hugenholtz P."/>
            <person name="Kyrpides N.C."/>
        </authorList>
    </citation>
    <scope>NUCLEOTIDE SEQUENCE [LARGE SCALE GENOMIC DNA]</scope>
    <source>
        <strain evidence="1 2">VKM Ac-2541</strain>
    </source>
</reference>
<dbReference type="RefSeq" id="WP_132151033.1">
    <property type="nucleotide sequence ID" value="NZ_SLWR01000007.1"/>
</dbReference>
<protein>
    <recommendedName>
        <fullName evidence="3">Antibiotic biosynthesis monooxygenase</fullName>
    </recommendedName>
</protein>
<proteinExistence type="predicted"/>
<keyword evidence="2" id="KW-1185">Reference proteome</keyword>
<evidence type="ECO:0000313" key="2">
    <source>
        <dbReference type="Proteomes" id="UP000295573"/>
    </source>
</evidence>
<organism evidence="1 2">
    <name type="scientific">Kribbella antiqua</name>
    <dbReference type="NCBI Taxonomy" id="2512217"/>
    <lineage>
        <taxon>Bacteria</taxon>
        <taxon>Bacillati</taxon>
        <taxon>Actinomycetota</taxon>
        <taxon>Actinomycetes</taxon>
        <taxon>Propionibacteriales</taxon>
        <taxon>Kribbellaceae</taxon>
        <taxon>Kribbella</taxon>
    </lineage>
</organism>
<accession>A0A4R2IM73</accession>
<dbReference type="AlphaFoldDB" id="A0A4R2IM73"/>
<comment type="caution">
    <text evidence="1">The sequence shown here is derived from an EMBL/GenBank/DDBJ whole genome shotgun (WGS) entry which is preliminary data.</text>
</comment>
<dbReference type="EMBL" id="SLWR01000007">
    <property type="protein sequence ID" value="TCO46134.1"/>
    <property type="molecule type" value="Genomic_DNA"/>
</dbReference>
<gene>
    <name evidence="1" type="ORF">EV646_107156</name>
</gene>
<sequence length="202" mass="22800">MFVQVIQGQVTDAERAHAAFDRWIEEQAPEATGWLGTTAGVTDDGQFIALARFESAEAARRNSESPGQDKWWHEFSSLLSGDATFHDTEDVVLDIQGNPDSAHFVQVMQGHGSNPQRARELMEQDRDEWAAFRPEILGNEVAMYDDGDYTMAIYFTSEDEAREGERKEIPPKLQAEMDEMNSLAAGPPTFYDLKHPWLYSPN</sequence>
<dbReference type="Proteomes" id="UP000295573">
    <property type="component" value="Unassembled WGS sequence"/>
</dbReference>
<dbReference type="OrthoDB" id="3464514at2"/>
<evidence type="ECO:0008006" key="3">
    <source>
        <dbReference type="Google" id="ProtNLM"/>
    </source>
</evidence>
<name>A0A4R2IM73_9ACTN</name>
<evidence type="ECO:0000313" key="1">
    <source>
        <dbReference type="EMBL" id="TCO46134.1"/>
    </source>
</evidence>